<keyword evidence="3" id="KW-0238">DNA-binding</keyword>
<dbReference type="Pfam" id="PF03466">
    <property type="entry name" value="LysR_substrate"/>
    <property type="match status" value="1"/>
</dbReference>
<keyword evidence="4" id="KW-0804">Transcription</keyword>
<dbReference type="InterPro" id="IPR000847">
    <property type="entry name" value="LysR_HTH_N"/>
</dbReference>
<dbReference type="InterPro" id="IPR036388">
    <property type="entry name" value="WH-like_DNA-bd_sf"/>
</dbReference>
<accession>A0A2T3NIX4</accession>
<dbReference type="FunFam" id="1.10.10.10:FF:000001">
    <property type="entry name" value="LysR family transcriptional regulator"/>
    <property type="match status" value="1"/>
</dbReference>
<evidence type="ECO:0000256" key="1">
    <source>
        <dbReference type="ARBA" id="ARBA00009437"/>
    </source>
</evidence>
<proteinExistence type="inferred from homology"/>
<dbReference type="Pfam" id="PF00126">
    <property type="entry name" value="HTH_1"/>
    <property type="match status" value="1"/>
</dbReference>
<feature type="domain" description="HTH lysR-type" evidence="5">
    <location>
        <begin position="1"/>
        <end position="59"/>
    </location>
</feature>
<gene>
    <name evidence="6" type="ORF">C9J01_00130</name>
</gene>
<evidence type="ECO:0000313" key="7">
    <source>
        <dbReference type="Proteomes" id="UP000241346"/>
    </source>
</evidence>
<dbReference type="InterPro" id="IPR005119">
    <property type="entry name" value="LysR_subst-bd"/>
</dbReference>
<dbReference type="InterPro" id="IPR058163">
    <property type="entry name" value="LysR-type_TF_proteobact-type"/>
</dbReference>
<dbReference type="SUPFAM" id="SSF46785">
    <property type="entry name" value="Winged helix' DNA-binding domain"/>
    <property type="match status" value="1"/>
</dbReference>
<organism evidence="6 7">
    <name type="scientific">Photobacterium rosenbergii</name>
    <dbReference type="NCBI Taxonomy" id="294936"/>
    <lineage>
        <taxon>Bacteria</taxon>
        <taxon>Pseudomonadati</taxon>
        <taxon>Pseudomonadota</taxon>
        <taxon>Gammaproteobacteria</taxon>
        <taxon>Vibrionales</taxon>
        <taxon>Vibrionaceae</taxon>
        <taxon>Photobacterium</taxon>
    </lineage>
</organism>
<comment type="similarity">
    <text evidence="1">Belongs to the LysR transcriptional regulatory family.</text>
</comment>
<evidence type="ECO:0000256" key="3">
    <source>
        <dbReference type="ARBA" id="ARBA00023125"/>
    </source>
</evidence>
<name>A0A2T3NIX4_9GAMM</name>
<evidence type="ECO:0000259" key="5">
    <source>
        <dbReference type="PROSITE" id="PS50931"/>
    </source>
</evidence>
<dbReference type="GO" id="GO:0006351">
    <property type="term" value="P:DNA-templated transcription"/>
    <property type="evidence" value="ECO:0007669"/>
    <property type="project" value="TreeGrafter"/>
</dbReference>
<protein>
    <submittedName>
        <fullName evidence="6">Transcriptional regulator</fullName>
    </submittedName>
</protein>
<dbReference type="Gene3D" id="1.10.10.10">
    <property type="entry name" value="Winged helix-like DNA-binding domain superfamily/Winged helix DNA-binding domain"/>
    <property type="match status" value="1"/>
</dbReference>
<dbReference type="PROSITE" id="PS50931">
    <property type="entry name" value="HTH_LYSR"/>
    <property type="match status" value="1"/>
</dbReference>
<dbReference type="AlphaFoldDB" id="A0A2T3NIX4"/>
<dbReference type="OrthoDB" id="5825379at2"/>
<dbReference type="GO" id="GO:0003700">
    <property type="term" value="F:DNA-binding transcription factor activity"/>
    <property type="evidence" value="ECO:0007669"/>
    <property type="project" value="InterPro"/>
</dbReference>
<dbReference type="Proteomes" id="UP000241346">
    <property type="component" value="Unassembled WGS sequence"/>
</dbReference>
<evidence type="ECO:0000313" key="6">
    <source>
        <dbReference type="EMBL" id="PSW15466.1"/>
    </source>
</evidence>
<dbReference type="InterPro" id="IPR036390">
    <property type="entry name" value="WH_DNA-bd_sf"/>
</dbReference>
<reference evidence="6 7" key="1">
    <citation type="submission" date="2018-03" db="EMBL/GenBank/DDBJ databases">
        <title>Whole genome sequencing of Histamine producing bacteria.</title>
        <authorList>
            <person name="Butler K."/>
        </authorList>
    </citation>
    <scope>NUCLEOTIDE SEQUENCE [LARGE SCALE GENOMIC DNA]</scope>
    <source>
        <strain evidence="6 7">DSM 19138</strain>
    </source>
</reference>
<dbReference type="SUPFAM" id="SSF53850">
    <property type="entry name" value="Periplasmic binding protein-like II"/>
    <property type="match status" value="1"/>
</dbReference>
<evidence type="ECO:0000256" key="4">
    <source>
        <dbReference type="ARBA" id="ARBA00023163"/>
    </source>
</evidence>
<keyword evidence="2" id="KW-0805">Transcription regulation</keyword>
<dbReference type="PANTHER" id="PTHR30537:SF30">
    <property type="entry name" value="TRANSCRIPTIONAL REGULATOR-RELATED"/>
    <property type="match status" value="1"/>
</dbReference>
<dbReference type="EMBL" id="PYMB01000001">
    <property type="protein sequence ID" value="PSW15466.1"/>
    <property type="molecule type" value="Genomic_DNA"/>
</dbReference>
<dbReference type="GO" id="GO:0043565">
    <property type="term" value="F:sequence-specific DNA binding"/>
    <property type="evidence" value="ECO:0007669"/>
    <property type="project" value="TreeGrafter"/>
</dbReference>
<dbReference type="RefSeq" id="WP_107296087.1">
    <property type="nucleotide sequence ID" value="NZ_PYMB01000001.1"/>
</dbReference>
<dbReference type="Gene3D" id="3.40.190.290">
    <property type="match status" value="1"/>
</dbReference>
<dbReference type="PANTHER" id="PTHR30537">
    <property type="entry name" value="HTH-TYPE TRANSCRIPTIONAL REGULATOR"/>
    <property type="match status" value="1"/>
</dbReference>
<evidence type="ECO:0000256" key="2">
    <source>
        <dbReference type="ARBA" id="ARBA00023015"/>
    </source>
</evidence>
<comment type="caution">
    <text evidence="6">The sequence shown here is derived from an EMBL/GenBank/DDBJ whole genome shotgun (WGS) entry which is preliminary data.</text>
</comment>
<sequence length="292" mass="32262">MNRLRQMSLFAHIVESGSITAAADGLGLSKSVGSQHLKLLETELGISLLKRTTRRQILTQAGQAFYAECKKLNDLADFAWQQALESQQEPQGKIVITSSDALMSTLVAPAIGSLMKSYPKLRPELISSDQPLNLMEKHIDLAIRVGASSENALMQRRIGEFRDVLCGTQSVIDNEKESAGYLANQWQPSRILHHFSHTKMAGENYSYQANITCRADSFHTCLSLIESGAGIGIVPDYIFHQKPHLKAIFPDHQLKPNPVYALHPYPKQPPINVTTCISAIEQQLANLSVESS</sequence>